<name>A0A6L6WHY9_9RHOB</name>
<accession>A0A6L6WHY9</accession>
<sequence length="131" mass="14019">MKKSIKVASKSIQAKLKSLESDADKLDKSSKTLVKKITGHDAPLIKFTNIESQYMAAIKKSNGLVNGKPSTVQALKKAEKDASKAKVAAAIAAMEKDVKEAKGQNKDDKAFKAYAVGANKVISSLKKLKIS</sequence>
<keyword evidence="2" id="KW-1185">Reference proteome</keyword>
<dbReference type="Proteomes" id="UP000478892">
    <property type="component" value="Unassembled WGS sequence"/>
</dbReference>
<dbReference type="RefSeq" id="WP_157023418.1">
    <property type="nucleotide sequence ID" value="NZ_WQLV01000009.1"/>
</dbReference>
<evidence type="ECO:0000313" key="1">
    <source>
        <dbReference type="EMBL" id="MVO17100.1"/>
    </source>
</evidence>
<gene>
    <name evidence="1" type="ORF">GO984_14890</name>
</gene>
<protein>
    <submittedName>
        <fullName evidence="1">Uncharacterized protein</fullName>
    </submittedName>
</protein>
<reference evidence="1 2" key="1">
    <citation type="submission" date="2019-12" db="EMBL/GenBank/DDBJ databases">
        <authorList>
            <person name="Zhang Y.-J."/>
        </authorList>
    </citation>
    <scope>NUCLEOTIDE SEQUENCE [LARGE SCALE GENOMIC DNA]</scope>
    <source>
        <strain evidence="1 2">CY05</strain>
    </source>
</reference>
<comment type="caution">
    <text evidence="1">The sequence shown here is derived from an EMBL/GenBank/DDBJ whole genome shotgun (WGS) entry which is preliminary data.</text>
</comment>
<dbReference type="AlphaFoldDB" id="A0A6L6WHY9"/>
<proteinExistence type="predicted"/>
<dbReference type="EMBL" id="WQLV01000009">
    <property type="protein sequence ID" value="MVO17100.1"/>
    <property type="molecule type" value="Genomic_DNA"/>
</dbReference>
<evidence type="ECO:0000313" key="2">
    <source>
        <dbReference type="Proteomes" id="UP000478892"/>
    </source>
</evidence>
<organism evidence="1 2">
    <name type="scientific">Parasedimentitalea huanghaiensis</name>
    <dbReference type="NCBI Taxonomy" id="2682100"/>
    <lineage>
        <taxon>Bacteria</taxon>
        <taxon>Pseudomonadati</taxon>
        <taxon>Pseudomonadota</taxon>
        <taxon>Alphaproteobacteria</taxon>
        <taxon>Rhodobacterales</taxon>
        <taxon>Paracoccaceae</taxon>
        <taxon>Parasedimentitalea</taxon>
    </lineage>
</organism>